<dbReference type="InterPro" id="IPR029063">
    <property type="entry name" value="SAM-dependent_MTases_sf"/>
</dbReference>
<keyword evidence="4" id="KW-0680">Restriction system</keyword>
<dbReference type="InterPro" id="IPR001091">
    <property type="entry name" value="RM_Methyltransferase"/>
</dbReference>
<dbReference type="InterPro" id="IPR002052">
    <property type="entry name" value="DNA_methylase_N6_adenine_CS"/>
</dbReference>
<dbReference type="Gene3D" id="3.40.50.150">
    <property type="entry name" value="Vaccinia Virus protein VP39"/>
    <property type="match status" value="1"/>
</dbReference>
<evidence type="ECO:0000259" key="6">
    <source>
        <dbReference type="Pfam" id="PF01555"/>
    </source>
</evidence>
<organism evidence="7 8">
    <name type="scientific">Limosilactobacillus oris F0423</name>
    <dbReference type="NCBI Taxonomy" id="944562"/>
    <lineage>
        <taxon>Bacteria</taxon>
        <taxon>Bacillati</taxon>
        <taxon>Bacillota</taxon>
        <taxon>Bacilli</taxon>
        <taxon>Lactobacillales</taxon>
        <taxon>Lactobacillaceae</taxon>
        <taxon>Limosilactobacillus</taxon>
    </lineage>
</organism>
<keyword evidence="8" id="KW-1185">Reference proteome</keyword>
<keyword evidence="3" id="KW-0808">Transferase</keyword>
<evidence type="ECO:0000313" key="7">
    <source>
        <dbReference type="EMBL" id="EGS36872.1"/>
    </source>
</evidence>
<dbReference type="PRINTS" id="PR00508">
    <property type="entry name" value="S21N4MTFRASE"/>
</dbReference>
<feature type="domain" description="DNA methylase N-4/N-6" evidence="6">
    <location>
        <begin position="28"/>
        <end position="241"/>
    </location>
</feature>
<dbReference type="RefSeq" id="WP_003715696.1">
    <property type="nucleotide sequence ID" value="NZ_AFTL01000015.1"/>
</dbReference>
<comment type="caution">
    <text evidence="7">The sequence shown here is derived from an EMBL/GenBank/DDBJ whole genome shotgun (WGS) entry which is preliminary data.</text>
</comment>
<proteinExistence type="inferred from homology"/>
<dbReference type="Pfam" id="PF01555">
    <property type="entry name" value="N6_N4_Mtase"/>
    <property type="match status" value="1"/>
</dbReference>
<dbReference type="EC" id="2.1.1.-" evidence="5"/>
<comment type="similarity">
    <text evidence="1 5">Belongs to the N(4)/N(6)-methyltransferase family.</text>
</comment>
<dbReference type="EMBL" id="AFTL01000015">
    <property type="protein sequence ID" value="EGS36872.1"/>
    <property type="molecule type" value="Genomic_DNA"/>
</dbReference>
<reference evidence="7 8" key="1">
    <citation type="submission" date="2011-05" db="EMBL/GenBank/DDBJ databases">
        <authorList>
            <person name="Durkin A.S."/>
            <person name="Kim M."/>
            <person name="Radune D."/>
            <person name="Hostetler J."/>
            <person name="Torralba M."/>
            <person name="Gillis M."/>
            <person name="Methe B."/>
            <person name="Sutton G."/>
            <person name="Nelson K.E."/>
        </authorList>
    </citation>
    <scope>NUCLEOTIDE SEQUENCE [LARGE SCALE GENOMIC DNA]</scope>
    <source>
        <strain evidence="7 8">F0423</strain>
    </source>
</reference>
<gene>
    <name evidence="7" type="ORF">HMPREF9102_1903</name>
</gene>
<evidence type="ECO:0000256" key="4">
    <source>
        <dbReference type="ARBA" id="ARBA00022747"/>
    </source>
</evidence>
<evidence type="ECO:0000313" key="8">
    <source>
        <dbReference type="Proteomes" id="UP000006035"/>
    </source>
</evidence>
<dbReference type="InterPro" id="IPR002941">
    <property type="entry name" value="DNA_methylase_N4/N6"/>
</dbReference>
<evidence type="ECO:0000256" key="5">
    <source>
        <dbReference type="RuleBase" id="RU362026"/>
    </source>
</evidence>
<accession>A0ABN0D4J9</accession>
<keyword evidence="2" id="KW-0489">Methyltransferase</keyword>
<evidence type="ECO:0000256" key="2">
    <source>
        <dbReference type="ARBA" id="ARBA00022603"/>
    </source>
</evidence>
<dbReference type="Proteomes" id="UP000006035">
    <property type="component" value="Unassembled WGS sequence"/>
</dbReference>
<dbReference type="PROSITE" id="PS00092">
    <property type="entry name" value="N6_MTASE"/>
    <property type="match status" value="1"/>
</dbReference>
<protein>
    <recommendedName>
        <fullName evidence="5">Methyltransferase</fullName>
        <ecNumber evidence="5">2.1.1.-</ecNumber>
    </recommendedName>
</protein>
<evidence type="ECO:0000256" key="1">
    <source>
        <dbReference type="ARBA" id="ARBA00006594"/>
    </source>
</evidence>
<sequence>MKYYEDKCSILYQDDAFNFMKRIPNNAVDVIVADPPYFLSNDGFSNSGGKFVSVNKGKWDKLPSKDIEKFYAEMLSQFQRILNKNGTAWIFGSMHNIYVIGYLLNRYDFKILNNITWQKSNPAPNLSRRMFTHSTETILWIKKKEGKQFFNYDLMRKLNGNKQMKDVWTTATINKSEKRFGNHPTQKPLSIIMRIIKASTTDGMIVLDPFIGAGTTAVAGKLCGVKVVGVDNSAGYLNIAVQRLKDYQNERIGKIK</sequence>
<dbReference type="SUPFAM" id="SSF53335">
    <property type="entry name" value="S-adenosyl-L-methionine-dependent methyltransferases"/>
    <property type="match status" value="1"/>
</dbReference>
<evidence type="ECO:0000256" key="3">
    <source>
        <dbReference type="ARBA" id="ARBA00022679"/>
    </source>
</evidence>
<name>A0ABN0D4J9_9LACO</name>